<feature type="domain" description="NrS-1 polymerase-like helicase" evidence="1">
    <location>
        <begin position="525"/>
        <end position="633"/>
    </location>
</feature>
<organism evidence="2">
    <name type="scientific">marine sediment metagenome</name>
    <dbReference type="NCBI Taxonomy" id="412755"/>
    <lineage>
        <taxon>unclassified sequences</taxon>
        <taxon>metagenomes</taxon>
        <taxon>ecological metagenomes</taxon>
    </lineage>
</organism>
<dbReference type="SUPFAM" id="SSF52540">
    <property type="entry name" value="P-loop containing nucleoside triphosphate hydrolases"/>
    <property type="match status" value="1"/>
</dbReference>
<dbReference type="Gene3D" id="3.30.70.1790">
    <property type="entry name" value="RepB DNA-primase, N-terminal domain"/>
    <property type="match status" value="1"/>
</dbReference>
<reference evidence="2" key="1">
    <citation type="journal article" date="2015" name="Nature">
        <title>Complex archaea that bridge the gap between prokaryotes and eukaryotes.</title>
        <authorList>
            <person name="Spang A."/>
            <person name="Saw J.H."/>
            <person name="Jorgensen S.L."/>
            <person name="Zaremba-Niedzwiedzka K."/>
            <person name="Martijn J."/>
            <person name="Lind A.E."/>
            <person name="van Eijk R."/>
            <person name="Schleper C."/>
            <person name="Guy L."/>
            <person name="Ettema T.J."/>
        </authorList>
    </citation>
    <scope>NUCLEOTIDE SEQUENCE</scope>
</reference>
<evidence type="ECO:0000259" key="1">
    <source>
        <dbReference type="Pfam" id="PF19263"/>
    </source>
</evidence>
<dbReference type="EMBL" id="LAZR01000057">
    <property type="protein sequence ID" value="KKN97483.1"/>
    <property type="molecule type" value="Genomic_DNA"/>
</dbReference>
<dbReference type="InterPro" id="IPR045455">
    <property type="entry name" value="NrS-1_pol-like_helicase"/>
</dbReference>
<protein>
    <recommendedName>
        <fullName evidence="1">NrS-1 polymerase-like helicase domain-containing protein</fullName>
    </recommendedName>
</protein>
<evidence type="ECO:0000313" key="2">
    <source>
        <dbReference type="EMBL" id="KKN97483.1"/>
    </source>
</evidence>
<dbReference type="AlphaFoldDB" id="A0A0F9XYN1"/>
<dbReference type="Pfam" id="PF19263">
    <property type="entry name" value="DUF5906"/>
    <property type="match status" value="1"/>
</dbReference>
<name>A0A0F9XYN1_9ZZZZ</name>
<comment type="caution">
    <text evidence="2">The sequence shown here is derived from an EMBL/GenBank/DDBJ whole genome shotgun (WGS) entry which is preliminary data.</text>
</comment>
<gene>
    <name evidence="2" type="ORF">LCGC14_0156020</name>
</gene>
<sequence>MTAAANERCPRQGVNLEGVANEVKLDRLVQNESFTTEATQPIIDTAAAVSFLQRFHPDGLWSLTAISPDKKVVQTATFTPKQESACCQWINDRNGKLNIYFSANRPMRDMRKKAEKTDIGEACCLHIDIDPRAGEDIGEEQERALRLLRAASPAPSVIVFSGGGFQAFWRLAEPVGIDGDPLQAEDFERYNIHLERQFGADNCHNVDRIMRLPGTINLPDAKKLKKGRKPALARLVEFSENVYPLSSFTAAPKVQKDAGSGFSGRSVVVSGNVQRLDSVDDLDQWEAPDWLKVLIVQGKDPDEPHKYPSRSEALFACVCELVRRSVPDDVIFSILTDESFGIAESVVEHKRPEKYALRQIERAHEDAINPVLRELNERFAVIGDMGGKCRIISEVYDEGLKRHKISRQSFEDFRNRHMHIKVAAGDDGKGNVRHAKAGHWWLEQLNRRQYDRIVFLPGREVSPNVYNLWKGFAVDAVPGEGHLPFLDHIRINVCQGNEEHYRYLLGWMARTVQQPDSPGEVAIVLRGQRGTGKSFFAKVLGNLFGRHFMQVSDPKHLVGSFNAHLRDCVVLFADEAFYAGDKKHESVLKMIITEETLVVEGKGVDAEISPNYLHVLMASNSDWVVPAGEFERRFFVLDMGNDHRQDRDYFRSLREGLDTGGMENLLHYLLTYDLSTYEVRAVPSTKALEEQKAYSLEPFERELVECAQLGTFPQSVSEGGTARPIIHWKGGAAYFSTEAFMAHVRQKSRGCSINPTMVGRDANKIGLQKAHANPRGYFVGSLQEFRDKLSQTVAGVEWDADIDEWVGLDKPAF</sequence>
<accession>A0A0F9XYN1</accession>
<dbReference type="InterPro" id="IPR027417">
    <property type="entry name" value="P-loop_NTPase"/>
</dbReference>
<proteinExistence type="predicted"/>
<dbReference type="Gene3D" id="3.40.50.300">
    <property type="entry name" value="P-loop containing nucleotide triphosphate hydrolases"/>
    <property type="match status" value="1"/>
</dbReference>